<dbReference type="RefSeq" id="YP_010675276.1">
    <property type="nucleotide sequence ID" value="NC_071001.1"/>
</dbReference>
<dbReference type="KEGG" id="vg:77951599"/>
<evidence type="ECO:0000313" key="1">
    <source>
        <dbReference type="EMBL" id="QPI18489.1"/>
    </source>
</evidence>
<keyword evidence="2" id="KW-1185">Reference proteome</keyword>
<name>A0A7S9SWD5_9CAUD</name>
<protein>
    <submittedName>
        <fullName evidence="1">Uncharacterized protein</fullName>
    </submittedName>
</protein>
<dbReference type="EMBL" id="MW057861">
    <property type="protein sequence ID" value="QPI18489.1"/>
    <property type="molecule type" value="Genomic_DNA"/>
</dbReference>
<organism evidence="1 2">
    <name type="scientific">Providencia phage PSTCR7</name>
    <dbReference type="NCBI Taxonomy" id="2783549"/>
    <lineage>
        <taxon>Viruses</taxon>
        <taxon>Duplodnaviria</taxon>
        <taxon>Heunggongvirae</taxon>
        <taxon>Uroviricota</taxon>
        <taxon>Caudoviricetes</taxon>
        <taxon>Craquatrovirus</taxon>
        <taxon>Craquatrovirus PSTCR7</taxon>
    </lineage>
</organism>
<dbReference type="GeneID" id="77951599"/>
<reference evidence="1 2" key="1">
    <citation type="submission" date="2020-10" db="EMBL/GenBank/DDBJ databases">
        <title>Novel bacteriophages targeting Providencia spp. as potential agents for phage therapy.</title>
        <authorList>
            <person name="Rakov C."/>
            <person name="Alkalay-Oren S."/>
            <person name="Coppenhagen-Glazer S."/>
            <person name="Hazan R."/>
        </authorList>
    </citation>
    <scope>NUCLEOTIDE SEQUENCE [LARGE SCALE GENOMIC DNA]</scope>
</reference>
<proteinExistence type="predicted"/>
<evidence type="ECO:0000313" key="2">
    <source>
        <dbReference type="Proteomes" id="UP000594422"/>
    </source>
</evidence>
<dbReference type="Proteomes" id="UP000594422">
    <property type="component" value="Segment"/>
</dbReference>
<sequence>MHKVEELLSKFSYFKAEEFNSDARRHKDFQCIEKCYHNNGSYLFVHKQSVFDEVVLEIHKETDCDSNVLPEPISITTALTPSERYDLAIYLLGTINMMGK</sequence>
<accession>A0A7S9SWD5</accession>